<dbReference type="EMBL" id="GBRH01261222">
    <property type="protein sequence ID" value="JAD36673.1"/>
    <property type="molecule type" value="Transcribed_RNA"/>
</dbReference>
<evidence type="ECO:0000259" key="1">
    <source>
        <dbReference type="Pfam" id="PF03017"/>
    </source>
</evidence>
<proteinExistence type="predicted"/>
<reference evidence="2" key="1">
    <citation type="submission" date="2014-09" db="EMBL/GenBank/DDBJ databases">
        <authorList>
            <person name="Magalhaes I.L.F."/>
            <person name="Oliveira U."/>
            <person name="Santos F.R."/>
            <person name="Vidigal T.H.D.A."/>
            <person name="Brescovit A.D."/>
            <person name="Santos A.J."/>
        </authorList>
    </citation>
    <scope>NUCLEOTIDE SEQUENCE</scope>
    <source>
        <tissue evidence="2">Shoot tissue taken approximately 20 cm above the soil surface</tissue>
    </source>
</reference>
<accession>A0A0A8ZG98</accession>
<protein>
    <recommendedName>
        <fullName evidence="1">Transposase Tnp1/En/Spm-like domain-containing protein</fullName>
    </recommendedName>
</protein>
<evidence type="ECO:0000313" key="2">
    <source>
        <dbReference type="EMBL" id="JAD36673.1"/>
    </source>
</evidence>
<dbReference type="Pfam" id="PF03017">
    <property type="entry name" value="Transposase_23"/>
    <property type="match status" value="1"/>
</dbReference>
<dbReference type="AlphaFoldDB" id="A0A0A8ZG98"/>
<sequence length="114" mass="12769">MNKTQEHFTQNKIPRCVNKKKTRPSAMEVGTTLVLKSAKYPNKEPVAYATFISCDPDAQVGGVALGTEFWKVRVTFPIEANEVLVRPWQNYKIIGDTKGISIAWPSIFVEKVNG</sequence>
<name>A0A0A8ZG98_ARUDO</name>
<dbReference type="InterPro" id="IPR004264">
    <property type="entry name" value="Transposase_23"/>
</dbReference>
<organism evidence="2">
    <name type="scientific">Arundo donax</name>
    <name type="common">Giant reed</name>
    <name type="synonym">Donax arundinaceus</name>
    <dbReference type="NCBI Taxonomy" id="35708"/>
    <lineage>
        <taxon>Eukaryota</taxon>
        <taxon>Viridiplantae</taxon>
        <taxon>Streptophyta</taxon>
        <taxon>Embryophyta</taxon>
        <taxon>Tracheophyta</taxon>
        <taxon>Spermatophyta</taxon>
        <taxon>Magnoliopsida</taxon>
        <taxon>Liliopsida</taxon>
        <taxon>Poales</taxon>
        <taxon>Poaceae</taxon>
        <taxon>PACMAD clade</taxon>
        <taxon>Arundinoideae</taxon>
        <taxon>Arundineae</taxon>
        <taxon>Arundo</taxon>
    </lineage>
</organism>
<reference evidence="2" key="2">
    <citation type="journal article" date="2015" name="Data Brief">
        <title>Shoot transcriptome of the giant reed, Arundo donax.</title>
        <authorList>
            <person name="Barrero R.A."/>
            <person name="Guerrero F.D."/>
            <person name="Moolhuijzen P."/>
            <person name="Goolsby J.A."/>
            <person name="Tidwell J."/>
            <person name="Bellgard S.E."/>
            <person name="Bellgard M.I."/>
        </authorList>
    </citation>
    <scope>NUCLEOTIDE SEQUENCE</scope>
    <source>
        <tissue evidence="2">Shoot tissue taken approximately 20 cm above the soil surface</tissue>
    </source>
</reference>
<feature type="domain" description="Transposase Tnp1/En/Spm-like" evidence="1">
    <location>
        <begin position="43"/>
        <end position="96"/>
    </location>
</feature>